<evidence type="ECO:0000313" key="13">
    <source>
        <dbReference type="Proteomes" id="UP000271098"/>
    </source>
</evidence>
<sequence>MAGTAESEAKFAVECATEMPKFLEGLQELSVQEAETAQLSVTVVGKPEPEVAWFKDGVPVNIDNEHVLSRKDEKGHYTLILKDAGFEDIGTYSCKASNQFGTAETQAKFAVLSELVPPSFTEKIGELEVPEHEKAELSCIVVGKPEPQVKWMKDGVEVHIDNTQIFQKSDETGRQTLIINEVNKTDFGTYTCVATNQAGTAETVGQLNFPKYSSEKVPEEVTKPFFIEPLETHSVQEGETVVLECRVNEESKPEIQWYLDDKPIQPSEHLLVEKLESGTLKLTIQNASKEDVGTYRCEAINMSGKAATAAKLNFATGAEEVVEDESALLGFIEPLTDVAAQEGTTAELLCAISTARGDIQIHWYKDGAELLPQQAIMERLEDGTIKLKIDKVTAEDVGTYRCSASIGDAFAWTEGKLTVSGKAKEIIEGEGPPEFIELLKSCTVTETAEAVLRCKLEQTDRMKMEFCDDGTIVLTVKDARKEDSGEYRCDASNDHGAAWTTAPLKVATEEELPAGGEAPDFTEPVRPVTVTVGETAVLEGKVVGEPKPEIRWYCGENMVKENARITMESLPDGTQKLIFKNATIEDTDEYRCVASNEFGDVWSDATLKVQVPVTVEEEGAIELAAPTFLKTLQDTSVNESEQVVLECKIVGEPMPEVKWFKDKQEIKADDAHFKKETLPDGIARLTIDSATKADAGEFRCEAQNSSGTARAEAQLNVLYAFEAPVESEISPEFVQELQPVQATEGQQIAFECSDLLILIFLIFRVAGVPVPKVKWFRDGEEVVPSEHVRVESFPDGTNRLTVDSVSVEDQGNYRCEATNNAGSMSSKAPLTVNALEVLKLKKGLEDKTVQVGTKLSLYVEVEGQPKVVKWFRGKDEIKSNRRIKIEQVAQEYSLEVEKAEKSDEGPYRVVLSTETETVESSCTVTVTEGQVTPTFKKGLQDQSVPKGS</sequence>
<dbReference type="GO" id="GO:0007411">
    <property type="term" value="P:axon guidance"/>
    <property type="evidence" value="ECO:0007669"/>
    <property type="project" value="TreeGrafter"/>
</dbReference>
<feature type="domain" description="Ig-like" evidence="11">
    <location>
        <begin position="319"/>
        <end position="418"/>
    </location>
</feature>
<dbReference type="OrthoDB" id="5969272at2759"/>
<accession>A0A3P6PHH9</accession>
<dbReference type="PANTHER" id="PTHR10075">
    <property type="entry name" value="BASIGIN RELATED"/>
    <property type="match status" value="1"/>
</dbReference>
<dbReference type="GO" id="GO:0098632">
    <property type="term" value="F:cell-cell adhesion mediator activity"/>
    <property type="evidence" value="ECO:0007669"/>
    <property type="project" value="TreeGrafter"/>
</dbReference>
<name>A0A3P6PHH9_9BILA</name>
<evidence type="ECO:0000256" key="2">
    <source>
        <dbReference type="ARBA" id="ARBA00004161"/>
    </source>
</evidence>
<dbReference type="AlphaFoldDB" id="A0A3P6PHH9"/>
<evidence type="ECO:0000256" key="10">
    <source>
        <dbReference type="ARBA" id="ARBA00023319"/>
    </source>
</evidence>
<evidence type="ECO:0000256" key="3">
    <source>
        <dbReference type="ARBA" id="ARBA00004355"/>
    </source>
</evidence>
<evidence type="ECO:0000256" key="8">
    <source>
        <dbReference type="ARBA" id="ARBA00023157"/>
    </source>
</evidence>
<feature type="domain" description="Ig-like" evidence="11">
    <location>
        <begin position="20"/>
        <end position="110"/>
    </location>
</feature>
<dbReference type="GO" id="GO:0031672">
    <property type="term" value="C:A band"/>
    <property type="evidence" value="ECO:0007669"/>
    <property type="project" value="UniProtKB-SubCell"/>
</dbReference>
<feature type="non-terminal residue" evidence="12">
    <location>
        <position position="948"/>
    </location>
</feature>
<dbReference type="GO" id="GO:0031674">
    <property type="term" value="C:I band"/>
    <property type="evidence" value="ECO:0007669"/>
    <property type="project" value="UniProtKB-SubCell"/>
</dbReference>
<feature type="domain" description="Ig-like" evidence="11">
    <location>
        <begin position="731"/>
        <end position="831"/>
    </location>
</feature>
<keyword evidence="13" id="KW-1185">Reference proteome</keyword>
<dbReference type="GO" id="GO:0005886">
    <property type="term" value="C:plasma membrane"/>
    <property type="evidence" value="ECO:0007669"/>
    <property type="project" value="TreeGrafter"/>
</dbReference>
<evidence type="ECO:0000256" key="9">
    <source>
        <dbReference type="ARBA" id="ARBA00023242"/>
    </source>
</evidence>
<comment type="similarity">
    <text evidence="4">Belongs to the protein kinase superfamily. CAMK Ser/Thr protein kinase family.</text>
</comment>
<dbReference type="FunFam" id="2.60.40.10:FF:000425">
    <property type="entry name" value="Myosin light chain kinase"/>
    <property type="match status" value="2"/>
</dbReference>
<evidence type="ECO:0000256" key="6">
    <source>
        <dbReference type="ARBA" id="ARBA00022737"/>
    </source>
</evidence>
<dbReference type="PROSITE" id="PS50835">
    <property type="entry name" value="IG_LIKE"/>
    <property type="match status" value="8"/>
</dbReference>
<feature type="domain" description="Ig-like" evidence="11">
    <location>
        <begin position="218"/>
        <end position="313"/>
    </location>
</feature>
<keyword evidence="7" id="KW-0175">Coiled coil</keyword>
<organism evidence="12 13">
    <name type="scientific">Gongylonema pulchrum</name>
    <dbReference type="NCBI Taxonomy" id="637853"/>
    <lineage>
        <taxon>Eukaryota</taxon>
        <taxon>Metazoa</taxon>
        <taxon>Ecdysozoa</taxon>
        <taxon>Nematoda</taxon>
        <taxon>Chromadorea</taxon>
        <taxon>Rhabditida</taxon>
        <taxon>Spirurina</taxon>
        <taxon>Spiruromorpha</taxon>
        <taxon>Spiruroidea</taxon>
        <taxon>Gongylonematidae</taxon>
        <taxon>Gongylonema</taxon>
    </lineage>
</organism>
<proteinExistence type="inferred from homology"/>
<dbReference type="InterPro" id="IPR003598">
    <property type="entry name" value="Ig_sub2"/>
</dbReference>
<gene>
    <name evidence="12" type="ORF">GPUH_LOCUS834</name>
</gene>
<dbReference type="InterPro" id="IPR007110">
    <property type="entry name" value="Ig-like_dom"/>
</dbReference>
<dbReference type="SMART" id="SM00409">
    <property type="entry name" value="IG"/>
    <property type="match status" value="9"/>
</dbReference>
<keyword evidence="6" id="KW-0677">Repeat</keyword>
<dbReference type="GO" id="GO:0060298">
    <property type="term" value="P:positive regulation of sarcomere organization"/>
    <property type="evidence" value="ECO:0007669"/>
    <property type="project" value="UniProtKB-ARBA"/>
</dbReference>
<evidence type="ECO:0000256" key="4">
    <source>
        <dbReference type="ARBA" id="ARBA00006692"/>
    </source>
</evidence>
<dbReference type="CDD" id="cd00096">
    <property type="entry name" value="Ig"/>
    <property type="match status" value="1"/>
</dbReference>
<dbReference type="Pfam" id="PF07679">
    <property type="entry name" value="I-set"/>
    <property type="match status" value="9"/>
</dbReference>
<reference evidence="12 13" key="1">
    <citation type="submission" date="2018-11" db="EMBL/GenBank/DDBJ databases">
        <authorList>
            <consortium name="Pathogen Informatics"/>
        </authorList>
    </citation>
    <scope>NUCLEOTIDE SEQUENCE [LARGE SCALE GENOMIC DNA]</scope>
</reference>
<keyword evidence="10" id="KW-0393">Immunoglobulin domain</keyword>
<dbReference type="InterPro" id="IPR036179">
    <property type="entry name" value="Ig-like_dom_sf"/>
</dbReference>
<dbReference type="GO" id="GO:0007156">
    <property type="term" value="P:homophilic cell adhesion via plasma membrane adhesion molecules"/>
    <property type="evidence" value="ECO:0007669"/>
    <property type="project" value="TreeGrafter"/>
</dbReference>
<dbReference type="GO" id="GO:0019899">
    <property type="term" value="F:enzyme binding"/>
    <property type="evidence" value="ECO:0007669"/>
    <property type="project" value="UniProtKB-ARBA"/>
</dbReference>
<dbReference type="FunFam" id="2.60.40.10:FF:000107">
    <property type="entry name" value="Myosin, light chain kinase a"/>
    <property type="match status" value="1"/>
</dbReference>
<evidence type="ECO:0000256" key="5">
    <source>
        <dbReference type="ARBA" id="ARBA00022490"/>
    </source>
</evidence>
<keyword evidence="8" id="KW-1015">Disulfide bond</keyword>
<feature type="domain" description="Ig-like" evidence="11">
    <location>
        <begin position="433"/>
        <end position="507"/>
    </location>
</feature>
<dbReference type="InterPro" id="IPR013783">
    <property type="entry name" value="Ig-like_fold"/>
</dbReference>
<dbReference type="SUPFAM" id="SSF48726">
    <property type="entry name" value="Immunoglobulin"/>
    <property type="match status" value="9"/>
</dbReference>
<dbReference type="PANTHER" id="PTHR10075:SF101">
    <property type="entry name" value="ZWEI IG DOMAIN PROTEIN ZIG-3"/>
    <property type="match status" value="1"/>
</dbReference>
<keyword evidence="5" id="KW-0963">Cytoplasm</keyword>
<dbReference type="InterPro" id="IPR013098">
    <property type="entry name" value="Ig_I-set"/>
</dbReference>
<dbReference type="GO" id="GO:0030424">
    <property type="term" value="C:axon"/>
    <property type="evidence" value="ECO:0007669"/>
    <property type="project" value="TreeGrafter"/>
</dbReference>
<dbReference type="FunFam" id="2.60.40.10:FF:000031">
    <property type="entry name" value="Myosin-binding protein C, slow type"/>
    <property type="match status" value="1"/>
</dbReference>
<dbReference type="GO" id="GO:0040017">
    <property type="term" value="P:positive regulation of locomotion"/>
    <property type="evidence" value="ECO:0007669"/>
    <property type="project" value="UniProtKB-ARBA"/>
</dbReference>
<dbReference type="EMBL" id="UYRT01000854">
    <property type="protein sequence ID" value="VDK28833.1"/>
    <property type="molecule type" value="Genomic_DNA"/>
</dbReference>
<evidence type="ECO:0000313" key="12">
    <source>
        <dbReference type="EMBL" id="VDK28833.1"/>
    </source>
</evidence>
<dbReference type="GO" id="GO:0003779">
    <property type="term" value="F:actin binding"/>
    <property type="evidence" value="ECO:0007669"/>
    <property type="project" value="UniProtKB-ARBA"/>
</dbReference>
<dbReference type="FunFam" id="2.60.40.10:FF:000345">
    <property type="entry name" value="Muscle M-line assembly protein unc-89"/>
    <property type="match status" value="2"/>
</dbReference>
<evidence type="ECO:0000256" key="1">
    <source>
        <dbReference type="ARBA" id="ARBA00004123"/>
    </source>
</evidence>
<dbReference type="Proteomes" id="UP000271098">
    <property type="component" value="Unassembled WGS sequence"/>
</dbReference>
<dbReference type="FunFam" id="2.60.40.10:FF:000080">
    <property type="entry name" value="Myosin light chain kinase, smooth muscle"/>
    <property type="match status" value="1"/>
</dbReference>
<dbReference type="InterPro" id="IPR003599">
    <property type="entry name" value="Ig_sub"/>
</dbReference>
<comment type="subcellular location">
    <subcellularLocation>
        <location evidence="2">Cytoplasm</location>
        <location evidence="2">Myofibril</location>
        <location evidence="2">Sarcomere</location>
        <location evidence="2">A band</location>
    </subcellularLocation>
    <subcellularLocation>
        <location evidence="3">Cytoplasm</location>
        <location evidence="3">Myofibril</location>
        <location evidence="3">Sarcomere</location>
        <location evidence="3">I band</location>
    </subcellularLocation>
    <subcellularLocation>
        <location evidence="1">Nucleus</location>
    </subcellularLocation>
</comment>
<dbReference type="GO" id="GO:0005634">
    <property type="term" value="C:nucleus"/>
    <property type="evidence" value="ECO:0007669"/>
    <property type="project" value="UniProtKB-SubCell"/>
</dbReference>
<dbReference type="GO" id="GO:0070593">
    <property type="term" value="P:dendrite self-avoidance"/>
    <property type="evidence" value="ECO:0007669"/>
    <property type="project" value="TreeGrafter"/>
</dbReference>
<feature type="domain" description="Ig-like" evidence="11">
    <location>
        <begin position="626"/>
        <end position="716"/>
    </location>
</feature>
<protein>
    <recommendedName>
        <fullName evidence="11">Ig-like domain-containing protein</fullName>
    </recommendedName>
</protein>
<keyword evidence="9" id="KW-0539">Nucleus</keyword>
<feature type="domain" description="Ig-like" evidence="11">
    <location>
        <begin position="519"/>
        <end position="614"/>
    </location>
</feature>
<dbReference type="SMART" id="SM00408">
    <property type="entry name" value="IGc2"/>
    <property type="match status" value="8"/>
</dbReference>
<evidence type="ECO:0000256" key="7">
    <source>
        <dbReference type="ARBA" id="ARBA00023054"/>
    </source>
</evidence>
<dbReference type="GO" id="GO:0045989">
    <property type="term" value="P:positive regulation of striated muscle contraction"/>
    <property type="evidence" value="ECO:0007669"/>
    <property type="project" value="UniProtKB-ARBA"/>
</dbReference>
<feature type="domain" description="Ig-like" evidence="11">
    <location>
        <begin position="118"/>
        <end position="208"/>
    </location>
</feature>
<evidence type="ECO:0000259" key="11">
    <source>
        <dbReference type="PROSITE" id="PS50835"/>
    </source>
</evidence>
<dbReference type="Gene3D" id="2.60.40.10">
    <property type="entry name" value="Immunoglobulins"/>
    <property type="match status" value="9"/>
</dbReference>